<dbReference type="GO" id="GO:0055085">
    <property type="term" value="P:transmembrane transport"/>
    <property type="evidence" value="ECO:0007669"/>
    <property type="project" value="InterPro"/>
</dbReference>
<proteinExistence type="inferred from homology"/>
<dbReference type="InterPro" id="IPR004682">
    <property type="entry name" value="TRAP_DctP"/>
</dbReference>
<dbReference type="NCBIfam" id="TIGR00787">
    <property type="entry name" value="dctP"/>
    <property type="match status" value="1"/>
</dbReference>
<organism evidence="5 6">
    <name type="scientific">Lichenibacterium ramalinae</name>
    <dbReference type="NCBI Taxonomy" id="2316527"/>
    <lineage>
        <taxon>Bacteria</taxon>
        <taxon>Pseudomonadati</taxon>
        <taxon>Pseudomonadota</taxon>
        <taxon>Alphaproteobacteria</taxon>
        <taxon>Hyphomicrobiales</taxon>
        <taxon>Lichenihabitantaceae</taxon>
        <taxon>Lichenibacterium</taxon>
    </lineage>
</organism>
<dbReference type="PANTHER" id="PTHR33376:SF7">
    <property type="entry name" value="C4-DICARBOXYLATE-BINDING PROTEIN DCTB"/>
    <property type="match status" value="1"/>
</dbReference>
<evidence type="ECO:0000256" key="2">
    <source>
        <dbReference type="ARBA" id="ARBA00022448"/>
    </source>
</evidence>
<dbReference type="Gene3D" id="3.40.190.170">
    <property type="entry name" value="Bacterial extracellular solute-binding protein, family 7"/>
    <property type="match status" value="1"/>
</dbReference>
<dbReference type="AlphaFoldDB" id="A0A4Q2RJW0"/>
<reference evidence="5 6" key="1">
    <citation type="submission" date="2018-09" db="EMBL/GenBank/DDBJ databases">
        <authorList>
            <person name="Grouzdev D.S."/>
            <person name="Krutkina M.S."/>
        </authorList>
    </citation>
    <scope>NUCLEOTIDE SEQUENCE [LARGE SCALE GENOMIC DNA]</scope>
    <source>
        <strain evidence="5 6">RmlP001</strain>
    </source>
</reference>
<dbReference type="NCBIfam" id="NF037995">
    <property type="entry name" value="TRAP_S1"/>
    <property type="match status" value="1"/>
</dbReference>
<dbReference type="Pfam" id="PF03480">
    <property type="entry name" value="DctP"/>
    <property type="match status" value="1"/>
</dbReference>
<gene>
    <name evidence="5" type="ORF">D3272_01605</name>
</gene>
<protein>
    <submittedName>
        <fullName evidence="5">TRAP transporter substrate-binding protein</fullName>
    </submittedName>
</protein>
<comment type="caution">
    <text evidence="5">The sequence shown here is derived from an EMBL/GenBank/DDBJ whole genome shotgun (WGS) entry which is preliminary data.</text>
</comment>
<dbReference type="PIRSF" id="PIRSF006470">
    <property type="entry name" value="DctB"/>
    <property type="match status" value="1"/>
</dbReference>
<name>A0A4Q2RJW0_9HYPH</name>
<keyword evidence="3 4" id="KW-0732">Signal</keyword>
<evidence type="ECO:0000256" key="1">
    <source>
        <dbReference type="ARBA" id="ARBA00009023"/>
    </source>
</evidence>
<dbReference type="PANTHER" id="PTHR33376">
    <property type="match status" value="1"/>
</dbReference>
<evidence type="ECO:0000313" key="6">
    <source>
        <dbReference type="Proteomes" id="UP000289411"/>
    </source>
</evidence>
<accession>A0A4Q2RJW0</accession>
<evidence type="ECO:0000313" key="5">
    <source>
        <dbReference type="EMBL" id="RYB07842.1"/>
    </source>
</evidence>
<dbReference type="InterPro" id="IPR018389">
    <property type="entry name" value="DctP_fam"/>
</dbReference>
<feature type="signal peptide" evidence="4">
    <location>
        <begin position="1"/>
        <end position="26"/>
    </location>
</feature>
<sequence>MTGRLRFLGATASCALLLLGAGAASAETVLRLGHASSAGSLVDQAVLRFADAVKAETKGGVTVQDFPAGQLGDEGPIAEGVGSGAIDIGLGGVVDGIDPKLNVLALPFLFKDLADAHAVLDGPAGQTLKALGQDRGFRLLGFLDSGFRDFADSKRPIAVPADLVGLKLRTPPIPVILDTLKALGALPQAIPFGQVYTSLQSHVVDGVEPELRDYQDQKWFEVAKYLSISNYIWTANVWYMNKERYDGLTAAERGAVDKAAADTVAWYRGQLDATYARVLSELKAKGVVVNTVDPAPFKAAVAPVYAHYQQVWGKPFVDAVVAAAAKPAP</sequence>
<evidence type="ECO:0000256" key="3">
    <source>
        <dbReference type="ARBA" id="ARBA00022729"/>
    </source>
</evidence>
<dbReference type="InterPro" id="IPR038404">
    <property type="entry name" value="TRAP_DctP_sf"/>
</dbReference>
<feature type="chain" id="PRO_5020682711" evidence="4">
    <location>
        <begin position="27"/>
        <end position="329"/>
    </location>
</feature>
<dbReference type="OrthoDB" id="9803763at2"/>
<evidence type="ECO:0000256" key="4">
    <source>
        <dbReference type="SAM" id="SignalP"/>
    </source>
</evidence>
<dbReference type="RefSeq" id="WP_129217315.1">
    <property type="nucleotide sequence ID" value="NZ_QYBC01000001.1"/>
</dbReference>
<keyword evidence="6" id="KW-1185">Reference proteome</keyword>
<dbReference type="Proteomes" id="UP000289411">
    <property type="component" value="Unassembled WGS sequence"/>
</dbReference>
<dbReference type="GO" id="GO:0030288">
    <property type="term" value="C:outer membrane-bounded periplasmic space"/>
    <property type="evidence" value="ECO:0007669"/>
    <property type="project" value="InterPro"/>
</dbReference>
<reference evidence="5 6" key="2">
    <citation type="submission" date="2019-02" db="EMBL/GenBank/DDBJ databases">
        <title>'Lichenibacterium ramalinii' gen. nov. sp. nov., 'Lichenibacterium minor' gen. nov. sp. nov.</title>
        <authorList>
            <person name="Pankratov T."/>
        </authorList>
    </citation>
    <scope>NUCLEOTIDE SEQUENCE [LARGE SCALE GENOMIC DNA]</scope>
    <source>
        <strain evidence="5 6">RmlP001</strain>
    </source>
</reference>
<dbReference type="CDD" id="cd13603">
    <property type="entry name" value="PBP2_TRAP_Siap_TeaA_like"/>
    <property type="match status" value="1"/>
</dbReference>
<dbReference type="EMBL" id="QYBC01000001">
    <property type="protein sequence ID" value="RYB07842.1"/>
    <property type="molecule type" value="Genomic_DNA"/>
</dbReference>
<keyword evidence="2" id="KW-0813">Transport</keyword>
<comment type="similarity">
    <text evidence="1">Belongs to the bacterial solute-binding protein 7 family.</text>
</comment>